<dbReference type="EMBL" id="BARS01006957">
    <property type="protein sequence ID" value="GAF76171.1"/>
    <property type="molecule type" value="Genomic_DNA"/>
</dbReference>
<protein>
    <submittedName>
        <fullName evidence="1">Uncharacterized protein</fullName>
    </submittedName>
</protein>
<comment type="caution">
    <text evidence="1">The sequence shown here is derived from an EMBL/GenBank/DDBJ whole genome shotgun (WGS) entry which is preliminary data.</text>
</comment>
<proteinExistence type="predicted"/>
<accession>X0SM05</accession>
<gene>
    <name evidence="1" type="ORF">S01H1_13477</name>
</gene>
<feature type="non-terminal residue" evidence="1">
    <location>
        <position position="405"/>
    </location>
</feature>
<name>X0SM05_9ZZZZ</name>
<organism evidence="1">
    <name type="scientific">marine sediment metagenome</name>
    <dbReference type="NCBI Taxonomy" id="412755"/>
    <lineage>
        <taxon>unclassified sequences</taxon>
        <taxon>metagenomes</taxon>
        <taxon>ecological metagenomes</taxon>
    </lineage>
</organism>
<evidence type="ECO:0000313" key="1">
    <source>
        <dbReference type="EMBL" id="GAF76171.1"/>
    </source>
</evidence>
<reference evidence="1" key="1">
    <citation type="journal article" date="2014" name="Front. Microbiol.">
        <title>High frequency of phylogenetically diverse reductive dehalogenase-homologous genes in deep subseafloor sedimentary metagenomes.</title>
        <authorList>
            <person name="Kawai M."/>
            <person name="Futagami T."/>
            <person name="Toyoda A."/>
            <person name="Takaki Y."/>
            <person name="Nishi S."/>
            <person name="Hori S."/>
            <person name="Arai W."/>
            <person name="Tsubouchi T."/>
            <person name="Morono Y."/>
            <person name="Uchiyama I."/>
            <person name="Ito T."/>
            <person name="Fujiyama A."/>
            <person name="Inagaki F."/>
            <person name="Takami H."/>
        </authorList>
    </citation>
    <scope>NUCLEOTIDE SEQUENCE</scope>
    <source>
        <strain evidence="1">Expedition CK06-06</strain>
    </source>
</reference>
<dbReference type="AlphaFoldDB" id="X0SM05"/>
<feature type="non-terminal residue" evidence="1">
    <location>
        <position position="1"/>
    </location>
</feature>
<sequence>AMGNDAMLIDWNNTAKLRKDSYMEWLMRPTDDASLVETHFTSFTFDLIQLWIKNFEIHIDAAAIVNLIGGLGSGGPVAIADIFRGLDIEFYLFTHHLAGVFLYNDTNADGRVSSSYENVTINGNPVTIDGVPVEVPSGSEITHRIMLGTVGDFEFETPHKTAPGKISWGLRLNNPTIVPVPVGVDLDSYLGATEESLSYIHFGFSFQPKEVAPGILSAPIKLDQFFAPWNDPTAYHSKNNITGLDLAIIYLSTMLHFHLNIATIGEDPDDPAMILDPADDYNSETHTLKVGNYLGRAFRDELAFVDIAGPEYEYGVETESSRNSANASSAIIPLALYEGEVERHDTFQDETGEKFETFATDITLNVSINVMAYAVCFPAFEGGSGIWHDPVFSVFMVFEATGFWA</sequence>